<dbReference type="Pfam" id="PF00665">
    <property type="entry name" value="rve"/>
    <property type="match status" value="1"/>
</dbReference>
<feature type="domain" description="Integrase catalytic" evidence="2">
    <location>
        <begin position="126"/>
        <end position="293"/>
    </location>
</feature>
<evidence type="ECO:0000313" key="6">
    <source>
        <dbReference type="Proteomes" id="UP000198228"/>
    </source>
</evidence>
<name>A0A1C4Z5K7_9ACTN</name>
<dbReference type="PANTHER" id="PTHR46889">
    <property type="entry name" value="TRANSPOSASE INSF FOR INSERTION SEQUENCE IS3B-RELATED"/>
    <property type="match status" value="1"/>
</dbReference>
<gene>
    <name evidence="3" type="ORF">GA0074696_4066</name>
    <name evidence="4" type="ORF">GA0074696_4782</name>
    <name evidence="5" type="ORF">GA0074696_4846</name>
</gene>
<accession>A0A1C4Z5K7</accession>
<dbReference type="EMBL" id="LT607410">
    <property type="protein sequence ID" value="SCF36107.1"/>
    <property type="molecule type" value="Genomic_DNA"/>
</dbReference>
<evidence type="ECO:0000313" key="4">
    <source>
        <dbReference type="EMBL" id="SCF35540.1"/>
    </source>
</evidence>
<dbReference type="InterPro" id="IPR048020">
    <property type="entry name" value="Transpos_IS3"/>
</dbReference>
<dbReference type="SUPFAM" id="SSF53098">
    <property type="entry name" value="Ribonuclease H-like"/>
    <property type="match status" value="1"/>
</dbReference>
<evidence type="ECO:0000256" key="1">
    <source>
        <dbReference type="ARBA" id="ARBA00002286"/>
    </source>
</evidence>
<organism evidence="3 6">
    <name type="scientific">Micromonospora purpureochromogenes</name>
    <dbReference type="NCBI Taxonomy" id="47872"/>
    <lineage>
        <taxon>Bacteria</taxon>
        <taxon>Bacillati</taxon>
        <taxon>Actinomycetota</taxon>
        <taxon>Actinomycetes</taxon>
        <taxon>Micromonosporales</taxon>
        <taxon>Micromonosporaceae</taxon>
        <taxon>Micromonospora</taxon>
    </lineage>
</organism>
<protein>
    <submittedName>
        <fullName evidence="3">Putative transposase</fullName>
    </submittedName>
</protein>
<evidence type="ECO:0000313" key="3">
    <source>
        <dbReference type="EMBL" id="SCF28332.1"/>
    </source>
</evidence>
<dbReference type="InterPro" id="IPR001584">
    <property type="entry name" value="Integrase_cat-core"/>
</dbReference>
<dbReference type="Proteomes" id="UP000198228">
    <property type="component" value="Chromosome I"/>
</dbReference>
<dbReference type="AlphaFoldDB" id="A0A1C4Z5K7"/>
<reference evidence="3 6" key="1">
    <citation type="submission" date="2016-06" db="EMBL/GenBank/DDBJ databases">
        <authorList>
            <person name="Kjaerup R.B."/>
            <person name="Dalgaard T.S."/>
            <person name="Juul-Madsen H.R."/>
        </authorList>
    </citation>
    <scope>NUCLEOTIDE SEQUENCE [LARGE SCALE GENOMIC DNA]</scope>
    <source>
        <strain evidence="3 6">DSM 43821</strain>
    </source>
</reference>
<dbReference type="PROSITE" id="PS50994">
    <property type="entry name" value="INTEGRASE"/>
    <property type="match status" value="1"/>
</dbReference>
<dbReference type="Pfam" id="PF13276">
    <property type="entry name" value="HTH_21"/>
    <property type="match status" value="1"/>
</dbReference>
<dbReference type="Pfam" id="PF13333">
    <property type="entry name" value="rve_2"/>
    <property type="match status" value="1"/>
</dbReference>
<dbReference type="PANTHER" id="PTHR46889:SF4">
    <property type="entry name" value="TRANSPOSASE INSO FOR INSERTION SEQUENCE ELEMENT IS911B-RELATED"/>
    <property type="match status" value="1"/>
</dbReference>
<dbReference type="InterPro" id="IPR036397">
    <property type="entry name" value="RNaseH_sf"/>
</dbReference>
<dbReference type="InterPro" id="IPR025948">
    <property type="entry name" value="HTH-like_dom"/>
</dbReference>
<dbReference type="InterPro" id="IPR012337">
    <property type="entry name" value="RNaseH-like_sf"/>
</dbReference>
<dbReference type="InterPro" id="IPR050900">
    <property type="entry name" value="Transposase_IS3/IS150/IS904"/>
</dbReference>
<proteinExistence type="predicted"/>
<dbReference type="EMBL" id="LT607410">
    <property type="protein sequence ID" value="SCF28332.1"/>
    <property type="molecule type" value="Genomic_DNA"/>
</dbReference>
<dbReference type="GO" id="GO:0003676">
    <property type="term" value="F:nucleic acid binding"/>
    <property type="evidence" value="ECO:0007669"/>
    <property type="project" value="InterPro"/>
</dbReference>
<sequence length="307" mass="34253">MSFVDEHRDRFGGVEPICRVLRQHGLQITPSGYWAAKKRPPSKRQVRDAQLTELMREIHSANYGVYGARKIWHELRRQGHPTARCTVERLMRDAGLAGVVRGKKIRTTTADPGHERAADLLNRDFTAARPNRCWVADFTHVAAWSGVVYVAFVVDVYSRAIVGWSAATNKRTPLVLAALDMGLWRRDRAGQPVGAGLVHHSDAGSQYTSFRFTTHLLDAGIDASIGSVGDALDNALMESTIGLYKTELIKPRGPWRSLAQVELATAEWVDWYNNQRVHSAIGHVPPTEYESMFYAQPQPREVVGANS</sequence>
<evidence type="ECO:0000313" key="5">
    <source>
        <dbReference type="EMBL" id="SCF36107.1"/>
    </source>
</evidence>
<dbReference type="Gene3D" id="3.30.420.10">
    <property type="entry name" value="Ribonuclease H-like superfamily/Ribonuclease H"/>
    <property type="match status" value="1"/>
</dbReference>
<dbReference type="GO" id="GO:0015074">
    <property type="term" value="P:DNA integration"/>
    <property type="evidence" value="ECO:0007669"/>
    <property type="project" value="InterPro"/>
</dbReference>
<evidence type="ECO:0000259" key="2">
    <source>
        <dbReference type="PROSITE" id="PS50994"/>
    </source>
</evidence>
<comment type="function">
    <text evidence="1">Involved in the transposition of the insertion sequence.</text>
</comment>
<dbReference type="NCBIfam" id="NF033516">
    <property type="entry name" value="transpos_IS3"/>
    <property type="match status" value="1"/>
</dbReference>
<dbReference type="EMBL" id="LT607410">
    <property type="protein sequence ID" value="SCF35540.1"/>
    <property type="molecule type" value="Genomic_DNA"/>
</dbReference>